<dbReference type="Proteomes" id="UP001515660">
    <property type="component" value="Unassembled WGS sequence"/>
</dbReference>
<dbReference type="EMBL" id="JAANHS010000019">
    <property type="protein sequence ID" value="NHB78296.1"/>
    <property type="molecule type" value="Genomic_DNA"/>
</dbReference>
<accession>A0ABX0GAJ7</accession>
<organism evidence="2 3">
    <name type="scientific">Rhodobacter calidifons</name>
    <dbReference type="NCBI Taxonomy" id="2715277"/>
    <lineage>
        <taxon>Bacteria</taxon>
        <taxon>Pseudomonadati</taxon>
        <taxon>Pseudomonadota</taxon>
        <taxon>Alphaproteobacteria</taxon>
        <taxon>Rhodobacterales</taxon>
        <taxon>Rhodobacter group</taxon>
        <taxon>Rhodobacter</taxon>
    </lineage>
</organism>
<dbReference type="Pfam" id="PF16976">
    <property type="entry name" value="RcpC"/>
    <property type="match status" value="1"/>
</dbReference>
<evidence type="ECO:0000313" key="3">
    <source>
        <dbReference type="Proteomes" id="UP001515660"/>
    </source>
</evidence>
<protein>
    <submittedName>
        <fullName evidence="2">Flp pilus assembly protein CpaB</fullName>
    </submittedName>
</protein>
<dbReference type="InterPro" id="IPR017592">
    <property type="entry name" value="Pilus_assmbl_Flp-typ_CpaB"/>
</dbReference>
<feature type="domain" description="Flp pilus assembly protein RcpC/CpaB" evidence="1">
    <location>
        <begin position="124"/>
        <end position="226"/>
    </location>
</feature>
<dbReference type="InterPro" id="IPR031571">
    <property type="entry name" value="RcpC_dom"/>
</dbReference>
<dbReference type="NCBIfam" id="TIGR03177">
    <property type="entry name" value="pilus_cpaB"/>
    <property type="match status" value="1"/>
</dbReference>
<dbReference type="RefSeq" id="WP_166404302.1">
    <property type="nucleotide sequence ID" value="NZ_JAANHS010000019.1"/>
</dbReference>
<comment type="caution">
    <text evidence="2">The sequence shown here is derived from an EMBL/GenBank/DDBJ whole genome shotgun (WGS) entry which is preliminary data.</text>
</comment>
<name>A0ABX0GAJ7_9RHOB</name>
<proteinExistence type="predicted"/>
<gene>
    <name evidence="2" type="primary">cpaB</name>
    <name evidence="2" type="ORF">G8O29_16365</name>
</gene>
<reference evidence="2 3" key="1">
    <citation type="journal article" date="2022" name="Microorganisms">
        <title>Genome Sequence and Characterization of a Xanthorhodopsin-Containing, Aerobic Anoxygenic Phototrophic Rhodobacter Species, Isolated from Mesophilic Conditions at Yellowstone National Park.</title>
        <authorList>
            <person name="Kyndt J.A."/>
            <person name="Robertson S."/>
            <person name="Shoffstall I.B."/>
            <person name="Ramaley R.F."/>
            <person name="Meyer T.E."/>
        </authorList>
    </citation>
    <scope>NUCLEOTIDE SEQUENCE [LARGE SCALE GENOMIC DNA]</scope>
    <source>
        <strain evidence="2 3">M37P</strain>
    </source>
</reference>
<dbReference type="CDD" id="cd11614">
    <property type="entry name" value="SAF_CpaB_FlgA_like"/>
    <property type="match status" value="1"/>
</dbReference>
<sequence>MRAVFALVLIVGMALAGVAVYMIQGYMAELEGALRKEQAFNAKAGKLVEVFVFAKPKKYGEPLAEKDVVAIYWPEKSLPATIFRDKAALFPENAKGPRYILRSTEAFEPVLASRVTEPGELANLTSKLEKGKRAFAIKVGTNSGISNFVKPDDYIDILWTGNVPGVEGGITRQIESAVLVIAVDKAINEGQVSSDTVAQTVTVAATPEQVARLAQAQATGKLTLSLARDASETVEGTVETDINSMLGIVRQEEAPVEVVPEVKKCYAKQRSGGQVIETDIEIPCSN</sequence>
<keyword evidence="3" id="KW-1185">Reference proteome</keyword>
<evidence type="ECO:0000313" key="2">
    <source>
        <dbReference type="EMBL" id="NHB78296.1"/>
    </source>
</evidence>
<evidence type="ECO:0000259" key="1">
    <source>
        <dbReference type="Pfam" id="PF16976"/>
    </source>
</evidence>